<feature type="compositionally biased region" description="Acidic residues" evidence="1">
    <location>
        <begin position="499"/>
        <end position="510"/>
    </location>
</feature>
<feature type="region of interest" description="Disordered" evidence="1">
    <location>
        <begin position="172"/>
        <end position="268"/>
    </location>
</feature>
<feature type="compositionally biased region" description="Basic and acidic residues" evidence="1">
    <location>
        <begin position="470"/>
        <end position="482"/>
    </location>
</feature>
<dbReference type="GO" id="GO:0003682">
    <property type="term" value="F:chromatin binding"/>
    <property type="evidence" value="ECO:0007669"/>
    <property type="project" value="TreeGrafter"/>
</dbReference>
<dbReference type="InterPro" id="IPR053032">
    <property type="entry name" value="BAH_domain-containing"/>
</dbReference>
<feature type="compositionally biased region" description="Basic residues" evidence="1">
    <location>
        <begin position="77"/>
        <end position="89"/>
    </location>
</feature>
<feature type="compositionally biased region" description="Polar residues" evidence="1">
    <location>
        <begin position="234"/>
        <end position="246"/>
    </location>
</feature>
<dbReference type="GO" id="GO:0031507">
    <property type="term" value="P:heterochromatin formation"/>
    <property type="evidence" value="ECO:0007669"/>
    <property type="project" value="TreeGrafter"/>
</dbReference>
<dbReference type="EMBL" id="JANEYF010005336">
    <property type="protein sequence ID" value="KAJ8928554.1"/>
    <property type="molecule type" value="Genomic_DNA"/>
</dbReference>
<feature type="region of interest" description="Disordered" evidence="1">
    <location>
        <begin position="386"/>
        <end position="436"/>
    </location>
</feature>
<dbReference type="GO" id="GO:0000976">
    <property type="term" value="F:transcription cis-regulatory region binding"/>
    <property type="evidence" value="ECO:0007669"/>
    <property type="project" value="TreeGrafter"/>
</dbReference>
<feature type="compositionally biased region" description="Basic and acidic residues" evidence="1">
    <location>
        <begin position="186"/>
        <end position="201"/>
    </location>
</feature>
<feature type="compositionally biased region" description="Polar residues" evidence="1">
    <location>
        <begin position="213"/>
        <end position="222"/>
    </location>
</feature>
<gene>
    <name evidence="2" type="ORF">NQ314_018871</name>
</gene>
<keyword evidence="3" id="KW-1185">Reference proteome</keyword>
<feature type="region of interest" description="Disordered" evidence="1">
    <location>
        <begin position="77"/>
        <end position="101"/>
    </location>
</feature>
<protein>
    <submittedName>
        <fullName evidence="2">Uncharacterized protein</fullName>
    </submittedName>
</protein>
<feature type="compositionally biased region" description="Basic residues" evidence="1">
    <location>
        <begin position="174"/>
        <end position="185"/>
    </location>
</feature>
<feature type="compositionally biased region" description="Basic and acidic residues" evidence="1">
    <location>
        <begin position="410"/>
        <end position="431"/>
    </location>
</feature>
<name>A0AAV8WP94_9CUCU</name>
<dbReference type="GO" id="GO:0005677">
    <property type="term" value="C:chromatin silencing complex"/>
    <property type="evidence" value="ECO:0007669"/>
    <property type="project" value="TreeGrafter"/>
</dbReference>
<dbReference type="Proteomes" id="UP001162156">
    <property type="component" value="Unassembled WGS sequence"/>
</dbReference>
<feature type="compositionally biased region" description="Low complexity" evidence="1">
    <location>
        <begin position="587"/>
        <end position="607"/>
    </location>
</feature>
<evidence type="ECO:0000313" key="3">
    <source>
        <dbReference type="Proteomes" id="UP001162156"/>
    </source>
</evidence>
<dbReference type="AlphaFoldDB" id="A0AAV8WP94"/>
<proteinExistence type="predicted"/>
<reference evidence="2" key="1">
    <citation type="journal article" date="2023" name="Insect Mol. Biol.">
        <title>Genome sequencing provides insights into the evolution of gene families encoding plant cell wall-degrading enzymes in longhorned beetles.</title>
        <authorList>
            <person name="Shin N.R."/>
            <person name="Okamura Y."/>
            <person name="Kirsch R."/>
            <person name="Pauchet Y."/>
        </authorList>
    </citation>
    <scope>NUCLEOTIDE SEQUENCE</scope>
    <source>
        <strain evidence="2">RBIC_L_NR</strain>
    </source>
</reference>
<feature type="compositionally biased region" description="Basic residues" evidence="1">
    <location>
        <begin position="8"/>
        <end position="27"/>
    </location>
</feature>
<feature type="region of interest" description="Disordered" evidence="1">
    <location>
        <begin position="1"/>
        <end position="33"/>
    </location>
</feature>
<evidence type="ECO:0000256" key="1">
    <source>
        <dbReference type="SAM" id="MobiDB-lite"/>
    </source>
</evidence>
<comment type="caution">
    <text evidence="2">The sequence shown here is derived from an EMBL/GenBank/DDBJ whole genome shotgun (WGS) entry which is preliminary data.</text>
</comment>
<feature type="region of interest" description="Disordered" evidence="1">
    <location>
        <begin position="470"/>
        <end position="513"/>
    </location>
</feature>
<accession>A0AAV8WP94</accession>
<dbReference type="PANTHER" id="PTHR46576:SF1">
    <property type="entry name" value="BROMO ADJACENT HOMOLOGY DOMAIN-CONTAINING 1 PROTEIN"/>
    <property type="match status" value="1"/>
</dbReference>
<evidence type="ECO:0000313" key="2">
    <source>
        <dbReference type="EMBL" id="KAJ8928554.1"/>
    </source>
</evidence>
<dbReference type="PANTHER" id="PTHR46576">
    <property type="entry name" value="BROMO ADJACENT HOMOLOGY DOMAIN-CONTAINING 1 PROTEIN"/>
    <property type="match status" value="1"/>
</dbReference>
<dbReference type="GO" id="GO:0045892">
    <property type="term" value="P:negative regulation of DNA-templated transcription"/>
    <property type="evidence" value="ECO:0007669"/>
    <property type="project" value="TreeGrafter"/>
</dbReference>
<feature type="region of interest" description="Disordered" evidence="1">
    <location>
        <begin position="587"/>
        <end position="660"/>
    </location>
</feature>
<sequence>MRSVPIKTTKKTVKPTNKKPVSARKKKMADLKSPIRDTISETISFVIKGKLTPIKPIMIESKLNLVTKAKKKPQKCGKVVKSRSCKKPASKQIIKKQEASSKVKAKVQMKAVKRPSAQIVKKSVQKFLTDVVPMTPKEKLKRNIKPAKNKPITKVEKEKKTIPKVKAQIVEAKKKTKKAPVKKLKLKESEPATKNKAKPEISGKIGTDEGTVISESNKSPDYTSDEIPLKELSQRPSDNIEQSNVLQKKPKGDVVSETSHNPSPKRKIKTKPKMTLIKKRIMASKNKLKSKDEKRKTKLFGFWNGPKRHRVASLNALAKVHCLYENETRGNILDIIDESCAKREYNPKKESLKKRHETSFEEAVTPPTRTLRCVPGLRAVGKHWDMHETSSSSEDNNSDESGNESTPVTIKKETTTQQKQEVDKEQEETLKEKKRRRNRNEVIMDLKDMVVRKRMASLNASAILAASYSVEKRPSKTQKDADDSSSYESGSSEEYFAASDDDTKEDDDNKEDDKKLIEVHTTPNKKVAVILNQDTDVTITGVYVNSTTRSTHHEGYCSIAGMQYRISATSHTQTAATAVATETLLQSASSSSAPDNSNSDSLPSSKSYTPLDALSNMQPPPGPGIQHNHPVLHGQQHMGPPQHVLPIPPHQLSPGKFRRV</sequence>
<organism evidence="2 3">
    <name type="scientific">Rhamnusium bicolor</name>
    <dbReference type="NCBI Taxonomy" id="1586634"/>
    <lineage>
        <taxon>Eukaryota</taxon>
        <taxon>Metazoa</taxon>
        <taxon>Ecdysozoa</taxon>
        <taxon>Arthropoda</taxon>
        <taxon>Hexapoda</taxon>
        <taxon>Insecta</taxon>
        <taxon>Pterygota</taxon>
        <taxon>Neoptera</taxon>
        <taxon>Endopterygota</taxon>
        <taxon>Coleoptera</taxon>
        <taxon>Polyphaga</taxon>
        <taxon>Cucujiformia</taxon>
        <taxon>Chrysomeloidea</taxon>
        <taxon>Cerambycidae</taxon>
        <taxon>Lepturinae</taxon>
        <taxon>Rhagiini</taxon>
        <taxon>Rhamnusium</taxon>
    </lineage>
</organism>
<feature type="compositionally biased region" description="Low complexity" evidence="1">
    <location>
        <begin position="484"/>
        <end position="498"/>
    </location>
</feature>